<organism evidence="1 2">
    <name type="scientific">Streptomyces phaeoluteigriseus</name>
    <dbReference type="NCBI Taxonomy" id="114686"/>
    <lineage>
        <taxon>Bacteria</taxon>
        <taxon>Bacillati</taxon>
        <taxon>Actinomycetota</taxon>
        <taxon>Actinomycetes</taxon>
        <taxon>Kitasatosporales</taxon>
        <taxon>Streptomycetaceae</taxon>
        <taxon>Streptomyces</taxon>
        <taxon>Streptomyces aurantiacus group</taxon>
    </lineage>
</organism>
<dbReference type="Proteomes" id="UP001056374">
    <property type="component" value="Chromosome"/>
</dbReference>
<sequence>MGDGRTCPEKSPMRARGAWPLALRELKELMCEVDLAAGAPSLDEITGGITEDDQLAGLPSRYTVRRVITDGERPGRQADAVAVATVLARRAA</sequence>
<name>A0ABY4Z9X5_9ACTN</name>
<accession>A0ABY4Z9X5</accession>
<dbReference type="RefSeq" id="WP_252551119.1">
    <property type="nucleotide sequence ID" value="NZ_CP099468.1"/>
</dbReference>
<dbReference type="EMBL" id="CP099468">
    <property type="protein sequence ID" value="USQ85837.1"/>
    <property type="molecule type" value="Genomic_DNA"/>
</dbReference>
<proteinExistence type="predicted"/>
<protein>
    <submittedName>
        <fullName evidence="1">Uncharacterized protein</fullName>
    </submittedName>
</protein>
<reference evidence="1" key="1">
    <citation type="submission" date="2022-06" db="EMBL/GenBank/DDBJ databases">
        <title>Complete genome sequence of soil microorganisms Streptomyces sp. Qhu-M197 isolated from Alpine meadows habitats on the Tibetan Plateau.</title>
        <authorList>
            <person name="Zhang B."/>
            <person name="Xiang X."/>
            <person name="Fan J."/>
        </authorList>
    </citation>
    <scope>NUCLEOTIDE SEQUENCE</scope>
    <source>
        <strain evidence="1">Qhu-M197</strain>
    </source>
</reference>
<keyword evidence="2" id="KW-1185">Reference proteome</keyword>
<evidence type="ECO:0000313" key="2">
    <source>
        <dbReference type="Proteomes" id="UP001056374"/>
    </source>
</evidence>
<gene>
    <name evidence="1" type="ORF">NFX46_20055</name>
</gene>
<evidence type="ECO:0000313" key="1">
    <source>
        <dbReference type="EMBL" id="USQ85837.1"/>
    </source>
</evidence>